<feature type="transmembrane region" description="Helical" evidence="6">
    <location>
        <begin position="565"/>
        <end position="586"/>
    </location>
</feature>
<dbReference type="OrthoDB" id="78663at2759"/>
<protein>
    <submittedName>
        <fullName evidence="7">UNC93-like protein</fullName>
    </submittedName>
</protein>
<dbReference type="EMBL" id="BMAO01027925">
    <property type="protein sequence ID" value="GFR20556.1"/>
    <property type="molecule type" value="Genomic_DNA"/>
</dbReference>
<feature type="transmembrane region" description="Helical" evidence="6">
    <location>
        <begin position="438"/>
        <end position="457"/>
    </location>
</feature>
<dbReference type="GO" id="GO:0055120">
    <property type="term" value="C:striated muscle dense body"/>
    <property type="evidence" value="ECO:0007669"/>
    <property type="project" value="TreeGrafter"/>
</dbReference>
<evidence type="ECO:0000256" key="4">
    <source>
        <dbReference type="ARBA" id="ARBA00022989"/>
    </source>
</evidence>
<feature type="transmembrane region" description="Helical" evidence="6">
    <location>
        <begin position="124"/>
        <end position="141"/>
    </location>
</feature>
<keyword evidence="4 6" id="KW-1133">Transmembrane helix</keyword>
<dbReference type="GO" id="GO:0006937">
    <property type="term" value="P:regulation of muscle contraction"/>
    <property type="evidence" value="ECO:0007669"/>
    <property type="project" value="TreeGrafter"/>
</dbReference>
<comment type="caution">
    <text evidence="7">The sequence shown here is derived from an EMBL/GenBank/DDBJ whole genome shotgun (WGS) entry which is preliminary data.</text>
</comment>
<keyword evidence="5 6" id="KW-0472">Membrane</keyword>
<dbReference type="Proteomes" id="UP000887116">
    <property type="component" value="Unassembled WGS sequence"/>
</dbReference>
<feature type="transmembrane region" description="Helical" evidence="6">
    <location>
        <begin position="469"/>
        <end position="495"/>
    </location>
</feature>
<keyword evidence="3 6" id="KW-0812">Transmembrane</keyword>
<sequence length="616" mass="68829">MMASIQKSIYNCDKIVLHVNLLSHLVSTHSVIMDFPPLSSKSFDEENLLHSKRSGLKILKNLAVLCISTLLLFTAYDALTMLQSTMNRKGGIGVISQATLYACFCISAILLPKLIIGKFGSKRTAVLGMFCYVPYIAYNYYPHLSLMIPSSFIAGLAGPWLWASYGVYLNGISVLYSDYLESKKEETTAKSKLIEKGKTVAVYDKIPKPEYQVSNVTKDSEDKYYEIEGTSTPPSCEYAKVIACNESSETISGSDKHSKKSHQKIKKDTAIEKSHLRTHNSQITKEKNYQKSNENIFSRYTEDNESNILIPSKGIILLASTTANFFGFHGMAHLTSHIWSSLLSYYILKTDIIREEFSNSSCYCGAHFCNVASDCFEYNAGGPSLNTRYFLTTTCVCVSLFSILIAAVFLDPLEQEKEFYFSFINMKATYEILKRKEMLFLVPLSIHSGLVQAFYVGDFNKSYVACAWGTYHVGLVALCYGIVCGISSVLSGWIVRHVGRRPVFTTAAIVNAISFAYLLVWTPHSNSPKMFFFAAGLWGIHVGIIWSQLRALYGVFFKSDEEAAFSAFHMWAAVGMCVSFGYSNFFCTSIKIYVMLAVSVLGFTGYFIAEATHCKK</sequence>
<dbReference type="AlphaFoldDB" id="A0A8X6JWH5"/>
<feature type="transmembrane region" description="Helical" evidence="6">
    <location>
        <begin position="91"/>
        <end position="112"/>
    </location>
</feature>
<keyword evidence="8" id="KW-1185">Reference proteome</keyword>
<reference evidence="7" key="1">
    <citation type="submission" date="2020-07" db="EMBL/GenBank/DDBJ databases">
        <title>Multicomponent nature underlies the extraordinary mechanical properties of spider dragline silk.</title>
        <authorList>
            <person name="Kono N."/>
            <person name="Nakamura H."/>
            <person name="Mori M."/>
            <person name="Yoshida Y."/>
            <person name="Ohtoshi R."/>
            <person name="Malay A.D."/>
            <person name="Moran D.A.P."/>
            <person name="Tomita M."/>
            <person name="Numata K."/>
            <person name="Arakawa K."/>
        </authorList>
    </citation>
    <scope>NUCLEOTIDE SEQUENCE</scope>
</reference>
<dbReference type="Pfam" id="PF05978">
    <property type="entry name" value="UNC-93"/>
    <property type="match status" value="1"/>
</dbReference>
<comment type="subcellular location">
    <subcellularLocation>
        <location evidence="1">Membrane</location>
        <topology evidence="1">Multi-pass membrane protein</topology>
    </subcellularLocation>
</comment>
<dbReference type="PANTHER" id="PTHR19444:SF11">
    <property type="entry name" value="UNC93-LIKE PROTEIN"/>
    <property type="match status" value="1"/>
</dbReference>
<feature type="transmembrane region" description="Helical" evidence="6">
    <location>
        <begin position="389"/>
        <end position="410"/>
    </location>
</feature>
<evidence type="ECO:0000313" key="8">
    <source>
        <dbReference type="Proteomes" id="UP000887116"/>
    </source>
</evidence>
<dbReference type="InterPro" id="IPR010291">
    <property type="entry name" value="Ion_channel_UNC-93"/>
</dbReference>
<gene>
    <name evidence="7" type="primary">CG4928_12</name>
    <name evidence="7" type="ORF">TNCT_187151</name>
</gene>
<dbReference type="PANTHER" id="PTHR19444">
    <property type="entry name" value="UNC-93 RELATED"/>
    <property type="match status" value="1"/>
</dbReference>
<evidence type="ECO:0000256" key="2">
    <source>
        <dbReference type="ARBA" id="ARBA00009172"/>
    </source>
</evidence>
<evidence type="ECO:0000256" key="3">
    <source>
        <dbReference type="ARBA" id="ARBA00022692"/>
    </source>
</evidence>
<proteinExistence type="inferred from homology"/>
<comment type="similarity">
    <text evidence="2">Belongs to the unc-93 family.</text>
</comment>
<dbReference type="GO" id="GO:0005886">
    <property type="term" value="C:plasma membrane"/>
    <property type="evidence" value="ECO:0007669"/>
    <property type="project" value="TreeGrafter"/>
</dbReference>
<feature type="transmembrane region" description="Helical" evidence="6">
    <location>
        <begin position="502"/>
        <end position="520"/>
    </location>
</feature>
<accession>A0A8X6JWH5</accession>
<dbReference type="InterPro" id="IPR036259">
    <property type="entry name" value="MFS_trans_sf"/>
</dbReference>
<evidence type="ECO:0000256" key="5">
    <source>
        <dbReference type="ARBA" id="ARBA00023136"/>
    </source>
</evidence>
<evidence type="ECO:0000313" key="7">
    <source>
        <dbReference type="EMBL" id="GFR20556.1"/>
    </source>
</evidence>
<organism evidence="7 8">
    <name type="scientific">Trichonephila clavata</name>
    <name type="common">Joro spider</name>
    <name type="synonym">Nephila clavata</name>
    <dbReference type="NCBI Taxonomy" id="2740835"/>
    <lineage>
        <taxon>Eukaryota</taxon>
        <taxon>Metazoa</taxon>
        <taxon>Ecdysozoa</taxon>
        <taxon>Arthropoda</taxon>
        <taxon>Chelicerata</taxon>
        <taxon>Arachnida</taxon>
        <taxon>Araneae</taxon>
        <taxon>Araneomorphae</taxon>
        <taxon>Entelegynae</taxon>
        <taxon>Araneoidea</taxon>
        <taxon>Nephilidae</taxon>
        <taxon>Trichonephila</taxon>
    </lineage>
</organism>
<feature type="transmembrane region" description="Helical" evidence="6">
    <location>
        <begin position="58"/>
        <end position="79"/>
    </location>
</feature>
<feature type="transmembrane region" description="Helical" evidence="6">
    <location>
        <begin position="532"/>
        <end position="553"/>
    </location>
</feature>
<feature type="transmembrane region" description="Helical" evidence="6">
    <location>
        <begin position="315"/>
        <end position="339"/>
    </location>
</feature>
<dbReference type="GO" id="GO:0043266">
    <property type="term" value="P:regulation of potassium ion transport"/>
    <property type="evidence" value="ECO:0007669"/>
    <property type="project" value="TreeGrafter"/>
</dbReference>
<dbReference type="SUPFAM" id="SSF103473">
    <property type="entry name" value="MFS general substrate transporter"/>
    <property type="match status" value="1"/>
</dbReference>
<name>A0A8X6JWH5_TRICU</name>
<evidence type="ECO:0000256" key="1">
    <source>
        <dbReference type="ARBA" id="ARBA00004141"/>
    </source>
</evidence>
<feature type="transmembrane region" description="Helical" evidence="6">
    <location>
        <begin position="592"/>
        <end position="609"/>
    </location>
</feature>
<dbReference type="GO" id="GO:0015459">
    <property type="term" value="F:potassium channel regulator activity"/>
    <property type="evidence" value="ECO:0007669"/>
    <property type="project" value="TreeGrafter"/>
</dbReference>
<dbReference type="InterPro" id="IPR051951">
    <property type="entry name" value="UNC-93_regulatory"/>
</dbReference>
<dbReference type="Gene3D" id="1.20.1250.20">
    <property type="entry name" value="MFS general substrate transporter like domains"/>
    <property type="match status" value="1"/>
</dbReference>
<evidence type="ECO:0000256" key="6">
    <source>
        <dbReference type="SAM" id="Phobius"/>
    </source>
</evidence>
<feature type="transmembrane region" description="Helical" evidence="6">
    <location>
        <begin position="153"/>
        <end position="176"/>
    </location>
</feature>